<dbReference type="SUPFAM" id="SSF56176">
    <property type="entry name" value="FAD-binding/transporter-associated domain-like"/>
    <property type="match status" value="1"/>
</dbReference>
<dbReference type="InterPro" id="IPR016169">
    <property type="entry name" value="FAD-bd_PCMH_sub2"/>
</dbReference>
<evidence type="ECO:0000259" key="5">
    <source>
        <dbReference type="PROSITE" id="PS51387"/>
    </source>
</evidence>
<dbReference type="Gene3D" id="3.30.465.10">
    <property type="match status" value="1"/>
</dbReference>
<dbReference type="Gene3D" id="3.30.43.10">
    <property type="entry name" value="Uridine Diphospho-n-acetylenolpyruvylglucosamine Reductase, domain 2"/>
    <property type="match status" value="1"/>
</dbReference>
<dbReference type="InterPro" id="IPR036318">
    <property type="entry name" value="FAD-bd_PCMH-like_sf"/>
</dbReference>
<dbReference type="InterPro" id="IPR004113">
    <property type="entry name" value="FAD-bd_oxidored_4_C"/>
</dbReference>
<dbReference type="PANTHER" id="PTHR43716">
    <property type="entry name" value="D-2-HYDROXYGLUTARATE DEHYDROGENASE, MITOCHONDRIAL"/>
    <property type="match status" value="1"/>
</dbReference>
<dbReference type="GO" id="GO:0022904">
    <property type="term" value="P:respiratory electron transport chain"/>
    <property type="evidence" value="ECO:0007669"/>
    <property type="project" value="TreeGrafter"/>
</dbReference>
<dbReference type="GO" id="GO:0071949">
    <property type="term" value="F:FAD binding"/>
    <property type="evidence" value="ECO:0007669"/>
    <property type="project" value="InterPro"/>
</dbReference>
<reference evidence="6 7" key="1">
    <citation type="submission" date="2018-05" db="EMBL/GenBank/DDBJ databases">
        <title>Genomic Encyclopedia of Type Strains, Phase IV (KMG-IV): sequencing the most valuable type-strain genomes for metagenomic binning, comparative biology and taxonomic classification.</title>
        <authorList>
            <person name="Goeker M."/>
        </authorList>
    </citation>
    <scope>NUCLEOTIDE SEQUENCE [LARGE SCALE GENOMIC DNA]</scope>
    <source>
        <strain evidence="6 7">DSM 566</strain>
    </source>
</reference>
<dbReference type="Pfam" id="PF01565">
    <property type="entry name" value="FAD_binding_4"/>
    <property type="match status" value="1"/>
</dbReference>
<evidence type="ECO:0000313" key="6">
    <source>
        <dbReference type="EMBL" id="PXW95516.1"/>
    </source>
</evidence>
<evidence type="ECO:0000256" key="2">
    <source>
        <dbReference type="ARBA" id="ARBA00008000"/>
    </source>
</evidence>
<dbReference type="Pfam" id="PF02913">
    <property type="entry name" value="FAD-oxidase_C"/>
    <property type="match status" value="1"/>
</dbReference>
<dbReference type="PANTHER" id="PTHR43716:SF2">
    <property type="entry name" value="BLL6224 PROTEIN"/>
    <property type="match status" value="1"/>
</dbReference>
<dbReference type="Gene3D" id="3.30.70.2190">
    <property type="match status" value="1"/>
</dbReference>
<dbReference type="PROSITE" id="PS51387">
    <property type="entry name" value="FAD_PCMH"/>
    <property type="match status" value="1"/>
</dbReference>
<evidence type="ECO:0000256" key="1">
    <source>
        <dbReference type="ARBA" id="ARBA00001974"/>
    </source>
</evidence>
<keyword evidence="4" id="KW-0274">FAD</keyword>
<dbReference type="EMBL" id="QJJS01000009">
    <property type="protein sequence ID" value="PXW95516.1"/>
    <property type="molecule type" value="Genomic_DNA"/>
</dbReference>
<dbReference type="GO" id="GO:0003824">
    <property type="term" value="F:catalytic activity"/>
    <property type="evidence" value="ECO:0007669"/>
    <property type="project" value="InterPro"/>
</dbReference>
<protein>
    <submittedName>
        <fullName evidence="6">FAD/FMN-containing dehydrogenase</fullName>
    </submittedName>
</protein>
<comment type="caution">
    <text evidence="6">The sequence shown here is derived from an EMBL/GenBank/DDBJ whole genome shotgun (WGS) entry which is preliminary data.</text>
</comment>
<dbReference type="Gene3D" id="3.30.70.2740">
    <property type="match status" value="1"/>
</dbReference>
<dbReference type="AlphaFoldDB" id="A0A318GZH6"/>
<dbReference type="InterPro" id="IPR016171">
    <property type="entry name" value="Vanillyl_alc_oxidase_C-sub2"/>
</dbReference>
<dbReference type="Proteomes" id="UP000247811">
    <property type="component" value="Unassembled WGS sequence"/>
</dbReference>
<dbReference type="InterPro" id="IPR006094">
    <property type="entry name" value="Oxid_FAD_bind_N"/>
</dbReference>
<comment type="cofactor">
    <cofactor evidence="1">
        <name>FAD</name>
        <dbReference type="ChEBI" id="CHEBI:57692"/>
    </cofactor>
</comment>
<keyword evidence="3" id="KW-0285">Flavoprotein</keyword>
<dbReference type="FunFam" id="1.10.45.10:FF:000001">
    <property type="entry name" value="D-lactate dehydrogenase mitochondrial"/>
    <property type="match status" value="1"/>
</dbReference>
<dbReference type="InterPro" id="IPR016164">
    <property type="entry name" value="FAD-linked_Oxase-like_C"/>
</dbReference>
<proteinExistence type="inferred from homology"/>
<dbReference type="SUPFAM" id="SSF55103">
    <property type="entry name" value="FAD-linked oxidases, C-terminal domain"/>
    <property type="match status" value="1"/>
</dbReference>
<dbReference type="OrthoDB" id="8522822at2"/>
<evidence type="ECO:0000313" key="7">
    <source>
        <dbReference type="Proteomes" id="UP000247811"/>
    </source>
</evidence>
<dbReference type="InterPro" id="IPR051264">
    <property type="entry name" value="FAD-oxidored/transferase_4"/>
</dbReference>
<sequence length="469" mass="49627">MAHEAALDELRALIGSPQVLVEGDLGAYERDWRGRWRGRALAVARPGDTAQVAEVVRWCARHGITIVPQGGNTGLVGGGVPDGSGRQLLLSLGRLNRVRAIDAANLTMTVEAGCVLATAQQAARQAGLLLPLSLASEGSCTLGGNLASNAGGTQVLRYGNARELCLGLEVVTAQGEVWDGLSGLRKDNTGYDLRHLFIGSEGTLGVITAAVLKLHPLPAASATALATTTDLDRTLALLQLAQRRADAALTGFEVMNERSLQLVRQHLPQAVMPLPPAPWTVLLELADPDGEAAVQARLEALLLQAAQQGLVSDAALARSGAQQQAMWHLRESISAAQACEGLNVKHDIAVPVSAIPRFVARTQALLEAAVPGVRVVNFGHLGDGNLHFNVQAPVGTAADEFLRTQETRINRLVYDEVTACGGSISAEHGIGQLKREELAARKSPVALALMRQIKQALDPDHRMNPGRML</sequence>
<dbReference type="Gene3D" id="1.10.45.10">
    <property type="entry name" value="Vanillyl-alcohol Oxidase, Chain A, domain 4"/>
    <property type="match status" value="1"/>
</dbReference>
<dbReference type="InterPro" id="IPR016167">
    <property type="entry name" value="FAD-bd_PCMH_sub1"/>
</dbReference>
<gene>
    <name evidence="6" type="ORF">C7444_10985</name>
</gene>
<dbReference type="RefSeq" id="WP_110400948.1">
    <property type="nucleotide sequence ID" value="NZ_QJJS01000009.1"/>
</dbReference>
<feature type="domain" description="FAD-binding PCMH-type" evidence="5">
    <location>
        <begin position="36"/>
        <end position="217"/>
    </location>
</feature>
<comment type="similarity">
    <text evidence="2">Belongs to the FAD-binding oxidoreductase/transferase type 4 family.</text>
</comment>
<name>A0A318GZH6_9BURK</name>
<keyword evidence="7" id="KW-1185">Reference proteome</keyword>
<accession>A0A318GZH6</accession>
<evidence type="ECO:0000256" key="3">
    <source>
        <dbReference type="ARBA" id="ARBA00022630"/>
    </source>
</evidence>
<evidence type="ECO:0000256" key="4">
    <source>
        <dbReference type="ARBA" id="ARBA00022827"/>
    </source>
</evidence>
<dbReference type="InterPro" id="IPR016166">
    <property type="entry name" value="FAD-bd_PCMH"/>
</dbReference>
<organism evidence="6 7">
    <name type="scientific">Sphaerotilus hippei</name>
    <dbReference type="NCBI Taxonomy" id="744406"/>
    <lineage>
        <taxon>Bacteria</taxon>
        <taxon>Pseudomonadati</taxon>
        <taxon>Pseudomonadota</taxon>
        <taxon>Betaproteobacteria</taxon>
        <taxon>Burkholderiales</taxon>
        <taxon>Sphaerotilaceae</taxon>
        <taxon>Sphaerotilus</taxon>
    </lineage>
</organism>